<keyword evidence="3" id="KW-1185">Reference proteome</keyword>
<feature type="region of interest" description="Disordered" evidence="1">
    <location>
        <begin position="41"/>
        <end position="70"/>
    </location>
</feature>
<gene>
    <name evidence="2" type="ORF">BAE44_0004022</name>
</gene>
<dbReference type="Proteomes" id="UP000095767">
    <property type="component" value="Unassembled WGS sequence"/>
</dbReference>
<accession>A0A1E5WCI7</accession>
<comment type="caution">
    <text evidence="2">The sequence shown here is derived from an EMBL/GenBank/DDBJ whole genome shotgun (WGS) entry which is preliminary data.</text>
</comment>
<evidence type="ECO:0000256" key="1">
    <source>
        <dbReference type="SAM" id="MobiDB-lite"/>
    </source>
</evidence>
<dbReference type="EMBL" id="LWDX02013732">
    <property type="protein sequence ID" value="OEL34960.1"/>
    <property type="molecule type" value="Genomic_DNA"/>
</dbReference>
<sequence length="112" mass="11826">LHHYNVNASNKVKYELVGATQSKYILVGYAHVNFIAQPRGAGAAGRDTMVPTYPRSLDSRTTGSAASWTGRGKIMPALMRPATASHALMPSSTPRTGLATEPSTRIGSAALD</sequence>
<feature type="compositionally biased region" description="Polar residues" evidence="1">
    <location>
        <begin position="90"/>
        <end position="106"/>
    </location>
</feature>
<dbReference type="AlphaFoldDB" id="A0A1E5WCI7"/>
<reference evidence="2 3" key="1">
    <citation type="submission" date="2016-09" db="EMBL/GenBank/DDBJ databases">
        <title>The draft genome of Dichanthelium oligosanthes: A C3 panicoid grass species.</title>
        <authorList>
            <person name="Studer A.J."/>
            <person name="Schnable J.C."/>
            <person name="Brutnell T.P."/>
        </authorList>
    </citation>
    <scope>NUCLEOTIDE SEQUENCE [LARGE SCALE GENOMIC DNA]</scope>
    <source>
        <strain evidence="3">cv. Kellogg 1175</strain>
        <tissue evidence="2">Leaf</tissue>
    </source>
</reference>
<organism evidence="2 3">
    <name type="scientific">Dichanthelium oligosanthes</name>
    <dbReference type="NCBI Taxonomy" id="888268"/>
    <lineage>
        <taxon>Eukaryota</taxon>
        <taxon>Viridiplantae</taxon>
        <taxon>Streptophyta</taxon>
        <taxon>Embryophyta</taxon>
        <taxon>Tracheophyta</taxon>
        <taxon>Spermatophyta</taxon>
        <taxon>Magnoliopsida</taxon>
        <taxon>Liliopsida</taxon>
        <taxon>Poales</taxon>
        <taxon>Poaceae</taxon>
        <taxon>PACMAD clade</taxon>
        <taxon>Panicoideae</taxon>
        <taxon>Panicodae</taxon>
        <taxon>Paniceae</taxon>
        <taxon>Dichantheliinae</taxon>
        <taxon>Dichanthelium</taxon>
    </lineage>
</organism>
<name>A0A1E5WCI7_9POAL</name>
<feature type="non-terminal residue" evidence="2">
    <location>
        <position position="1"/>
    </location>
</feature>
<protein>
    <submittedName>
        <fullName evidence="2">Uncharacterized protein</fullName>
    </submittedName>
</protein>
<proteinExistence type="predicted"/>
<feature type="region of interest" description="Disordered" evidence="1">
    <location>
        <begin position="86"/>
        <end position="112"/>
    </location>
</feature>
<evidence type="ECO:0000313" key="2">
    <source>
        <dbReference type="EMBL" id="OEL34960.1"/>
    </source>
</evidence>
<evidence type="ECO:0000313" key="3">
    <source>
        <dbReference type="Proteomes" id="UP000095767"/>
    </source>
</evidence>